<dbReference type="SMART" id="SM00060">
    <property type="entry name" value="FN3"/>
    <property type="match status" value="6"/>
</dbReference>
<dbReference type="PROSITE" id="PS50853">
    <property type="entry name" value="FN3"/>
    <property type="match status" value="6"/>
</dbReference>
<feature type="domain" description="Fibronectin type-III" evidence="3">
    <location>
        <begin position="482"/>
        <end position="574"/>
    </location>
</feature>
<dbReference type="SUPFAM" id="SSF49265">
    <property type="entry name" value="Fibronectin type III"/>
    <property type="match status" value="3"/>
</dbReference>
<accession>A0ABY7QRS2</accession>
<evidence type="ECO:0000256" key="1">
    <source>
        <dbReference type="ARBA" id="ARBA00022729"/>
    </source>
</evidence>
<sequence>MKKLFTFFTLLVCFFCTGLLQHVRGQAPATLPYMQNFTSANDFTFVNGTQVNKWVYGTAAGNPGGSIYVSNDNGVTNNYTIASGSVVHAYREFTVPAGTTMATLVFDWRSYGNDSTFDRMRVYLAPSTFTPTAGTQMTATGGNIQLGANFEMQNTWQNYTNPTVNLTSFAGTTVKLIFEWRNDTIVGASPACAVDNINFFIPTCVVPSAQTVTGVVSNGATLGWTSPTPAPANGFEYYITTTNVPPVAGTPPTGTTTTPSVNLVPTLTPNTQYFWWVKSVCSSTDSSLWMPGPSFTTTQIPASLPYTQSFSGSNDFGFTTGTQINKWYHGTAAGNPVNGIYISNDNGATNAYTTSPPSTQVTHAYRDFTIPAGTTAASPAILSFDWRALGDGTTDYLRVWVVPAAYMPTAGALITAGTDRVQLAQLNQQGTWQNYLNPTLNVSAYAGSVMRLVFEWRNDTFGGNQPPAAIDNVNLLIPTCKVPTALNVTGLVANGANINWTAPTPAPANGYAYYVSTSNIPPTGAPTGTTTGTTVNLAPTLTPNTTYYWWVRAICSSTDSSIWVPGPSFTTTQIPATLPYSQNFNTNDFGFVNGNQINKWYYGSAAGNPVNAIYISDNGGVANTYTTSTSTSQVTHAYRDFAIPAGTTAASPAILTFDWRAFGEGTTWDYLRVWMVPASFMPTAGTQITAGTGRVQIGQFNQQSAWQNYINTNVNLAAYAGATMRLVFEWRSDTTGGTQPPAAVDNINLLIPTCKVPTALTVTGVVSNGATISWTAPTPAPAGGYVYYVSASNVPPGAGTPGTPVTGTTVNLAPTLTPNTTYYWWVKAVCSSTDSSIWIPGPSFMTTQIPAVLPYLQNFETANDLGLLNGTQTNKWFHGSATGNTGKSLYISNDNGATNVYTITSSSVVQAYRDIAIPAGTSLATFSFDWKAQGESSWDYIRVWLVPSNFMPTPGTQITAGTGRVQVGQYNQNGTTWQSYSNANLNLTSFAGTTMRLVFEWRNDTTGGTQPPAAIDNIVLRVCSTATPVVTVTPASITHNSATITWPQDIGGASYKIRYRPVGSTGGWLPTAGPIDVAAVPGTTQTFTLNAPNNPLTPATLYEVEVAAVCNTINVGAYSHNEFTTKCDPTPPNVTFTNITSTSAVVNWSPIVASATYQMQWRKVGDPGWIGPITLPNPPANTTYLLSGLTPYTQYEVQVRSTCVGSTTPNPWSSLSRFTTERTCEIPPPGLTILELKPTSAKVQWDPYVGPDATGKYILRYRKVGIPGWTNVPVSTNLYTLTGLTELTKYEMQVANVCSGTPGNYTLPYYFTTPTVIYCQMGANTASGEYISQVTVTPNGKPQMKNPSGASQYTDYTADPLAQIEMIQGSVNNQLTIDKVASGDAGVVAWIDFDRNGEFDINERILVSGPNTAATATATFSVPSDAFVSNVDYMYVVMRVALMKGGLPVNCTNFDNGEVEDYTVRITKKPTASLLNQTDILIYPNPVSTVLNVKNISKRANYKIYNAAGQLVTKGIILNNKVDVHSLINGVYMIDIEDGSTSVQKKFIKE</sequence>
<evidence type="ECO:0000259" key="3">
    <source>
        <dbReference type="PROSITE" id="PS50853"/>
    </source>
</evidence>
<dbReference type="EMBL" id="CP115859">
    <property type="protein sequence ID" value="WBV61889.1"/>
    <property type="molecule type" value="Genomic_DNA"/>
</dbReference>
<dbReference type="Pfam" id="PF18962">
    <property type="entry name" value="Por_Secre_tail"/>
    <property type="match status" value="1"/>
</dbReference>
<feature type="domain" description="Fibronectin type-III" evidence="3">
    <location>
        <begin position="756"/>
        <end position="849"/>
    </location>
</feature>
<name>A0ABY7QRS2_9FLAO</name>
<dbReference type="InterPro" id="IPR045474">
    <property type="entry name" value="GEVED"/>
</dbReference>
<feature type="domain" description="Fibronectin type-III" evidence="3">
    <location>
        <begin position="206"/>
        <end position="300"/>
    </location>
</feature>
<dbReference type="Gene3D" id="2.60.40.10">
    <property type="entry name" value="Immunoglobulins"/>
    <property type="match status" value="6"/>
</dbReference>
<gene>
    <name evidence="4" type="ORF">PFY12_07165</name>
</gene>
<evidence type="ECO:0000256" key="2">
    <source>
        <dbReference type="SAM" id="SignalP"/>
    </source>
</evidence>
<keyword evidence="1 2" id="KW-0732">Signal</keyword>
<dbReference type="InterPro" id="IPR036116">
    <property type="entry name" value="FN3_sf"/>
</dbReference>
<dbReference type="InterPro" id="IPR050713">
    <property type="entry name" value="RTP_Phos/Ushers"/>
</dbReference>
<reference evidence="4 5" key="1">
    <citation type="submission" date="2023-01" db="EMBL/GenBank/DDBJ databases">
        <title>Complete genome of Chryseobacterium camelliae VAN22-5A.</title>
        <authorList>
            <person name="Zong G."/>
            <person name="Cao G."/>
        </authorList>
    </citation>
    <scope>NUCLEOTIDE SEQUENCE [LARGE SCALE GENOMIC DNA]</scope>
    <source>
        <strain evidence="4 5">VAN22-5A</strain>
    </source>
</reference>
<feature type="chain" id="PRO_5047430592" evidence="2">
    <location>
        <begin position="22"/>
        <end position="1550"/>
    </location>
</feature>
<dbReference type="Pfam" id="PF00041">
    <property type="entry name" value="fn3"/>
    <property type="match status" value="2"/>
</dbReference>
<organism evidence="4 5">
    <name type="scientific">Chryseobacterium camelliae</name>
    <dbReference type="NCBI Taxonomy" id="1265445"/>
    <lineage>
        <taxon>Bacteria</taxon>
        <taxon>Pseudomonadati</taxon>
        <taxon>Bacteroidota</taxon>
        <taxon>Flavobacteriia</taxon>
        <taxon>Flavobacteriales</taxon>
        <taxon>Weeksellaceae</taxon>
        <taxon>Chryseobacterium group</taxon>
        <taxon>Chryseobacterium</taxon>
    </lineage>
</organism>
<dbReference type="InterPro" id="IPR013783">
    <property type="entry name" value="Ig-like_fold"/>
</dbReference>
<feature type="signal peptide" evidence="2">
    <location>
        <begin position="1"/>
        <end position="21"/>
    </location>
</feature>
<dbReference type="CDD" id="cd00063">
    <property type="entry name" value="FN3"/>
    <property type="match status" value="3"/>
</dbReference>
<dbReference type="InterPro" id="IPR026444">
    <property type="entry name" value="Secre_tail"/>
</dbReference>
<dbReference type="InterPro" id="IPR003961">
    <property type="entry name" value="FN3_dom"/>
</dbReference>
<evidence type="ECO:0000313" key="5">
    <source>
        <dbReference type="Proteomes" id="UP001210978"/>
    </source>
</evidence>
<feature type="domain" description="Fibronectin type-III" evidence="3">
    <location>
        <begin position="1130"/>
        <end position="1223"/>
    </location>
</feature>
<keyword evidence="5" id="KW-1185">Reference proteome</keyword>
<feature type="domain" description="Fibronectin type-III" evidence="3">
    <location>
        <begin position="1227"/>
        <end position="1316"/>
    </location>
</feature>
<dbReference type="Proteomes" id="UP001210978">
    <property type="component" value="Chromosome"/>
</dbReference>
<dbReference type="RefSeq" id="WP_271150141.1">
    <property type="nucleotide sequence ID" value="NZ_CP115859.1"/>
</dbReference>
<protein>
    <submittedName>
        <fullName evidence="4">Fibronectin type III domain-containing protein</fullName>
    </submittedName>
</protein>
<dbReference type="Pfam" id="PF20009">
    <property type="entry name" value="GEVED"/>
    <property type="match status" value="1"/>
</dbReference>
<proteinExistence type="predicted"/>
<dbReference type="NCBIfam" id="TIGR04183">
    <property type="entry name" value="Por_Secre_tail"/>
    <property type="match status" value="1"/>
</dbReference>
<feature type="domain" description="Fibronectin type-III" evidence="3">
    <location>
        <begin position="1028"/>
        <end position="1129"/>
    </location>
</feature>
<evidence type="ECO:0000313" key="4">
    <source>
        <dbReference type="EMBL" id="WBV61889.1"/>
    </source>
</evidence>
<dbReference type="PANTHER" id="PTHR46957">
    <property type="entry name" value="CYTOKINE RECEPTOR"/>
    <property type="match status" value="1"/>
</dbReference>
<dbReference type="PANTHER" id="PTHR46957:SF3">
    <property type="entry name" value="CYTOKINE RECEPTOR"/>
    <property type="match status" value="1"/>
</dbReference>